<keyword evidence="3" id="KW-1185">Reference proteome</keyword>
<dbReference type="AlphaFoldDB" id="A0A6F8YY41"/>
<accession>A0A6F8YY41</accession>
<proteinExistence type="predicted"/>
<evidence type="ECO:0000256" key="1">
    <source>
        <dbReference type="SAM" id="MobiDB-lite"/>
    </source>
</evidence>
<feature type="compositionally biased region" description="Basic and acidic residues" evidence="1">
    <location>
        <begin position="26"/>
        <end position="43"/>
    </location>
</feature>
<dbReference type="KEGG" id="psuu:Psuf_082990"/>
<organism evidence="2 3">
    <name type="scientific">Phytohabitans suffuscus</name>
    <dbReference type="NCBI Taxonomy" id="624315"/>
    <lineage>
        <taxon>Bacteria</taxon>
        <taxon>Bacillati</taxon>
        <taxon>Actinomycetota</taxon>
        <taxon>Actinomycetes</taxon>
        <taxon>Micromonosporales</taxon>
        <taxon>Micromonosporaceae</taxon>
    </lineage>
</organism>
<protein>
    <submittedName>
        <fullName evidence="2">Uncharacterized protein</fullName>
    </submittedName>
</protein>
<dbReference type="EMBL" id="AP022871">
    <property type="protein sequence ID" value="BCB90986.1"/>
    <property type="molecule type" value="Genomic_DNA"/>
</dbReference>
<dbReference type="Proteomes" id="UP000503011">
    <property type="component" value="Chromosome"/>
</dbReference>
<evidence type="ECO:0000313" key="2">
    <source>
        <dbReference type="EMBL" id="BCB90986.1"/>
    </source>
</evidence>
<feature type="region of interest" description="Disordered" evidence="1">
    <location>
        <begin position="242"/>
        <end position="278"/>
    </location>
</feature>
<reference evidence="2 3" key="1">
    <citation type="submission" date="2020-03" db="EMBL/GenBank/DDBJ databases">
        <title>Whole genome shotgun sequence of Phytohabitans suffuscus NBRC 105367.</title>
        <authorList>
            <person name="Komaki H."/>
            <person name="Tamura T."/>
        </authorList>
    </citation>
    <scope>NUCLEOTIDE SEQUENCE [LARGE SCALE GENOMIC DNA]</scope>
    <source>
        <strain evidence="2 3">NBRC 105367</strain>
    </source>
</reference>
<feature type="compositionally biased region" description="Basic and acidic residues" evidence="1">
    <location>
        <begin position="242"/>
        <end position="258"/>
    </location>
</feature>
<sequence>MEVAAVRGQVGADRVRRQAGLPLPAGHREAEVAPAERRVEHHAPGPRRPQQRQQLGVAGAAGVGRAEVGEDVAGVQVGQQEGGHLGEAARVAVAAPGRAPVSDVDHQRYAVLPRDLLGAGDQVFAVALRDRPDQPQLDARHHAGVGRHAPGDRVRVDLGEVVHVHEARHGVREAADVEVADHAGARVRLDVRGKDTDVGDADRAGVDDRGDAGADADLVGVAALHADAGGDRAVRDVGVRVDQAGHHDPARRPGVDHPARRRAAQVLAQRGDPAVPDPDVQAAVDALAGVEHPAAADQHVERHAGS</sequence>
<feature type="compositionally biased region" description="Low complexity" evidence="1">
    <location>
        <begin position="51"/>
        <end position="62"/>
    </location>
</feature>
<gene>
    <name evidence="2" type="ORF">Psuf_082990</name>
</gene>
<reference evidence="2 3" key="2">
    <citation type="submission" date="2020-03" db="EMBL/GenBank/DDBJ databases">
        <authorList>
            <person name="Ichikawa N."/>
            <person name="Kimura A."/>
            <person name="Kitahashi Y."/>
            <person name="Uohara A."/>
        </authorList>
    </citation>
    <scope>NUCLEOTIDE SEQUENCE [LARGE SCALE GENOMIC DNA]</scope>
    <source>
        <strain evidence="2 3">NBRC 105367</strain>
    </source>
</reference>
<evidence type="ECO:0000313" key="3">
    <source>
        <dbReference type="Proteomes" id="UP000503011"/>
    </source>
</evidence>
<name>A0A6F8YY41_9ACTN</name>
<feature type="region of interest" description="Disordered" evidence="1">
    <location>
        <begin position="1"/>
        <end position="62"/>
    </location>
</feature>